<dbReference type="AlphaFoldDB" id="A0A927C4Z6"/>
<evidence type="ECO:0000313" key="2">
    <source>
        <dbReference type="Proteomes" id="UP000610558"/>
    </source>
</evidence>
<sequence>MKHITKHCIEIEEVSSMTCDICQTKYDDSIEMQGFVSLQKTGSYGSIFGDGNFVECDICRACK</sequence>
<accession>A0A927C4Z6</accession>
<dbReference type="EMBL" id="JACXLD010000018">
    <property type="protein sequence ID" value="MBD2860258.1"/>
    <property type="molecule type" value="Genomic_DNA"/>
</dbReference>
<comment type="caution">
    <text evidence="1">The sequence shown here is derived from an EMBL/GenBank/DDBJ whole genome shotgun (WGS) entry which is preliminary data.</text>
</comment>
<name>A0A927C4Z6_9GAMM</name>
<evidence type="ECO:0000313" key="1">
    <source>
        <dbReference type="EMBL" id="MBD2860258.1"/>
    </source>
</evidence>
<organism evidence="1 2">
    <name type="scientific">Spongiibacter pelagi</name>
    <dbReference type="NCBI Taxonomy" id="2760804"/>
    <lineage>
        <taxon>Bacteria</taxon>
        <taxon>Pseudomonadati</taxon>
        <taxon>Pseudomonadota</taxon>
        <taxon>Gammaproteobacteria</taxon>
        <taxon>Cellvibrionales</taxon>
        <taxon>Spongiibacteraceae</taxon>
        <taxon>Spongiibacter</taxon>
    </lineage>
</organism>
<keyword evidence="2" id="KW-1185">Reference proteome</keyword>
<reference evidence="1" key="1">
    <citation type="submission" date="2020-09" db="EMBL/GenBank/DDBJ databases">
        <authorList>
            <person name="Yoon J.-W."/>
        </authorList>
    </citation>
    <scope>NUCLEOTIDE SEQUENCE</scope>
    <source>
        <strain evidence="1">KMU-158</strain>
    </source>
</reference>
<protein>
    <submittedName>
        <fullName evidence="1">Uncharacterized protein</fullName>
    </submittedName>
</protein>
<dbReference type="Proteomes" id="UP000610558">
    <property type="component" value="Unassembled WGS sequence"/>
</dbReference>
<dbReference type="RefSeq" id="WP_190766881.1">
    <property type="nucleotide sequence ID" value="NZ_JACXLD010000018.1"/>
</dbReference>
<proteinExistence type="predicted"/>
<gene>
    <name evidence="1" type="ORF">IB286_14760</name>
</gene>